<organism evidence="3 4">
    <name type="scientific">Amycolatopsis suaedae</name>
    <dbReference type="NCBI Taxonomy" id="2510978"/>
    <lineage>
        <taxon>Bacteria</taxon>
        <taxon>Bacillati</taxon>
        <taxon>Actinomycetota</taxon>
        <taxon>Actinomycetes</taxon>
        <taxon>Pseudonocardiales</taxon>
        <taxon>Pseudonocardiaceae</taxon>
        <taxon>Amycolatopsis</taxon>
    </lineage>
</organism>
<evidence type="ECO:0000313" key="3">
    <source>
        <dbReference type="EMBL" id="RZQ61236.1"/>
    </source>
</evidence>
<accession>A0A4Q7J3M2</accession>
<dbReference type="EMBL" id="SFCC01000013">
    <property type="protein sequence ID" value="RZQ61236.1"/>
    <property type="molecule type" value="Genomic_DNA"/>
</dbReference>
<dbReference type="SMART" id="SM00530">
    <property type="entry name" value="HTH_XRE"/>
    <property type="match status" value="1"/>
</dbReference>
<dbReference type="PANTHER" id="PTHR35010">
    <property type="entry name" value="BLL4672 PROTEIN-RELATED"/>
    <property type="match status" value="1"/>
</dbReference>
<dbReference type="InterPro" id="IPR010982">
    <property type="entry name" value="Lambda_DNA-bd_dom_sf"/>
</dbReference>
<proteinExistence type="predicted"/>
<dbReference type="Pfam" id="PF17765">
    <property type="entry name" value="MLTR_LBD"/>
    <property type="match status" value="1"/>
</dbReference>
<keyword evidence="4" id="KW-1185">Reference proteome</keyword>
<dbReference type="Gene3D" id="1.10.260.40">
    <property type="entry name" value="lambda repressor-like DNA-binding domains"/>
    <property type="match status" value="1"/>
</dbReference>
<dbReference type="AlphaFoldDB" id="A0A4Q7J3M2"/>
<dbReference type="Proteomes" id="UP000292003">
    <property type="component" value="Unassembled WGS sequence"/>
</dbReference>
<dbReference type="SUPFAM" id="SSF47413">
    <property type="entry name" value="lambda repressor-like DNA-binding domains"/>
    <property type="match status" value="1"/>
</dbReference>
<feature type="domain" description="HTH cro/C1-type" evidence="2">
    <location>
        <begin position="34"/>
        <end position="81"/>
    </location>
</feature>
<dbReference type="GO" id="GO:0003677">
    <property type="term" value="F:DNA binding"/>
    <property type="evidence" value="ECO:0007669"/>
    <property type="project" value="InterPro"/>
</dbReference>
<reference evidence="3 4" key="1">
    <citation type="submission" date="2019-02" db="EMBL/GenBank/DDBJ databases">
        <title>Draft genome sequence of Amycolatopsis sp. 8-3EHSu isolated from roots of Suaeda maritima.</title>
        <authorList>
            <person name="Duangmal K."/>
            <person name="Chantavorakit T."/>
        </authorList>
    </citation>
    <scope>NUCLEOTIDE SEQUENCE [LARGE SCALE GENOMIC DNA]</scope>
    <source>
        <strain evidence="3 4">8-3EHSu</strain>
    </source>
</reference>
<dbReference type="OrthoDB" id="4790304at2"/>
<protein>
    <submittedName>
        <fullName evidence="3">XRE family transcriptional regulator</fullName>
    </submittedName>
</protein>
<dbReference type="PROSITE" id="PS50943">
    <property type="entry name" value="HTH_CROC1"/>
    <property type="match status" value="1"/>
</dbReference>
<gene>
    <name evidence="3" type="ORF">EWH70_25540</name>
</gene>
<dbReference type="InterPro" id="IPR001387">
    <property type="entry name" value="Cro/C1-type_HTH"/>
</dbReference>
<dbReference type="RefSeq" id="WP_130478050.1">
    <property type="nucleotide sequence ID" value="NZ_SFCC01000013.1"/>
</dbReference>
<evidence type="ECO:0000313" key="4">
    <source>
        <dbReference type="Proteomes" id="UP000292003"/>
    </source>
</evidence>
<dbReference type="PANTHER" id="PTHR35010:SF2">
    <property type="entry name" value="BLL4672 PROTEIN"/>
    <property type="match status" value="1"/>
</dbReference>
<name>A0A4Q7J3M2_9PSEU</name>
<dbReference type="Pfam" id="PF13560">
    <property type="entry name" value="HTH_31"/>
    <property type="match status" value="1"/>
</dbReference>
<dbReference type="CDD" id="cd00093">
    <property type="entry name" value="HTH_XRE"/>
    <property type="match status" value="1"/>
</dbReference>
<sequence>MADNPLGGFLRTRREATGPGDVGLPAGPGRRTPGLRRSELADRAGISVEYLTRLERGRDRNPSGQVLGALADALGLSPDERIHLYRLVKAESGAVCAQAARVPRQLRPTVRALLDRLDTTPAYVAGSAGDLLGWTNGFRWLAEPSGLLGDEPPNLARFVFADGRARTVFPDWERVADEQAAALRAAADLGDPTAAVLAEELSITAGAGFAGRFAVSATLPAPTGVLRWAHPDAGVLTLAYESLLLPGEEGDRLVVHLPAGQDVTEAAGTARPGAW</sequence>
<feature type="region of interest" description="Disordered" evidence="1">
    <location>
        <begin position="1"/>
        <end position="35"/>
    </location>
</feature>
<dbReference type="InterPro" id="IPR041413">
    <property type="entry name" value="MLTR_LBD"/>
</dbReference>
<evidence type="ECO:0000256" key="1">
    <source>
        <dbReference type="SAM" id="MobiDB-lite"/>
    </source>
</evidence>
<comment type="caution">
    <text evidence="3">The sequence shown here is derived from an EMBL/GenBank/DDBJ whole genome shotgun (WGS) entry which is preliminary data.</text>
</comment>
<evidence type="ECO:0000259" key="2">
    <source>
        <dbReference type="PROSITE" id="PS50943"/>
    </source>
</evidence>
<dbReference type="Gene3D" id="3.30.450.180">
    <property type="match status" value="1"/>
</dbReference>